<sequence>MSAANAKILVVGPPAGQLQTLISKTNAINNKHGPFDALFILGNLFSPDTAEEEAAQLINKSITCTIPTYFTLGTHPLPQLIQHIINDNQPPVQIANNLTYLGQAGIAPITATATGASLNLAFLGGQWDPTAWSAAPTHDTPLPPSTDEEGEKKKYSPHHITPHLIHNLLSHPALALSKQPPRKLKPTRKQRKPHQQQPAEEQEQQPTTLAEARAQQAAKLAALTSSILPPPPAGLPVEEEPEPEEEEQKEEAHRPPAIDILLLPYFPSGILNSPPPPKDTSKGKRKSTPAAALTPLDPSTYPHPSIPSWGAPPLATLIARARPRYAFALGPSLTTDSVPELPPDAEQRRHGTFFERLPYLNPVSTRDHKTGAGGPVTRFISLANLGNEKKVRWFMALNLPLVAPGSSQTIPLPPNVTASPYGMLGFERVVPPPPPSLPGMGQGTSGRKALPSQEDSAPNFRFAVGGNNGRNGGGQGGIPPKSYICRLCSEPGHYIQDCELASGAPAKDPSGQEKVAGAGEKGGSSIVPPEGYECRICLSPTHLVQRCPFSSSTSSISNKRPRHENTKTKKEVAIPVGPKDCWFCLSNPACARHLVVGIGSEVYVALPKGQLVRGVEEGGKVPGGGHVLIIPINHTPSYLSPNLSSTDSQSLQAERALYLRALSSLYASQNCIPLSWEIGRSEGATHTRVGHTHTQVVPVPRELCQNWKEVWEGKAREAGYELLSDAKTLSGFFDEKKKGEKVADYFRMQIGVDGGEEGGTTTFLIVLRGAQARFNMQWPRQTLAALLNTPERADWRVCARATEDEERREAEQFKAAFQPFAAEIAGDDDDSDNDDEDDGQDGVPDEEGY</sequence>
<dbReference type="EMBL" id="LWDG02000099">
    <property type="protein sequence ID" value="KAE8269330.1"/>
    <property type="molecule type" value="Genomic_DNA"/>
</dbReference>
<dbReference type="Proteomes" id="UP000078113">
    <property type="component" value="Unassembled WGS sequence"/>
</dbReference>
<dbReference type="PANTHER" id="PTHR12072">
    <property type="entry name" value="CWF19, CELL CYCLE CONTROL PROTEIN"/>
    <property type="match status" value="1"/>
</dbReference>
<evidence type="ECO:0000259" key="6">
    <source>
        <dbReference type="Pfam" id="PF04676"/>
    </source>
</evidence>
<keyword evidence="3" id="KW-0863">Zinc-finger</keyword>
<feature type="domain" description="Cwf19-like protein C-terminal" evidence="6">
    <location>
        <begin position="742"/>
        <end position="820"/>
    </location>
</feature>
<dbReference type="Pfam" id="PF04677">
    <property type="entry name" value="CwfJ_C_1"/>
    <property type="match status" value="1"/>
</dbReference>
<feature type="region of interest" description="Disordered" evidence="5">
    <location>
        <begin position="550"/>
        <end position="570"/>
    </location>
</feature>
<feature type="region of interest" description="Disordered" evidence="5">
    <location>
        <begin position="820"/>
        <end position="849"/>
    </location>
</feature>
<dbReference type="Gene3D" id="4.10.60.10">
    <property type="entry name" value="Zinc finger, CCHC-type"/>
    <property type="match status" value="1"/>
</dbReference>
<dbReference type="InterPro" id="IPR036265">
    <property type="entry name" value="HIT-like_sf"/>
</dbReference>
<feature type="region of interest" description="Disordered" evidence="5">
    <location>
        <begin position="131"/>
        <end position="155"/>
    </location>
</feature>
<evidence type="ECO:0000313" key="10">
    <source>
        <dbReference type="Proteomes" id="UP000078113"/>
    </source>
</evidence>
<evidence type="ECO:0000256" key="3">
    <source>
        <dbReference type="ARBA" id="ARBA00022771"/>
    </source>
</evidence>
<feature type="compositionally biased region" description="Gly residues" evidence="5">
    <location>
        <begin position="466"/>
        <end position="476"/>
    </location>
</feature>
<feature type="domain" description="Zinc knuckle CX2CX3GHX4C" evidence="8">
    <location>
        <begin position="480"/>
        <end position="498"/>
    </location>
</feature>
<evidence type="ECO:0000256" key="5">
    <source>
        <dbReference type="SAM" id="MobiDB-lite"/>
    </source>
</evidence>
<protein>
    <recommendedName>
        <fullName evidence="11">CCHC-type domain-containing protein</fullName>
    </recommendedName>
</protein>
<proteinExistence type="predicted"/>
<dbReference type="Pfam" id="PF13696">
    <property type="entry name" value="zf-CCHC_2"/>
    <property type="match status" value="1"/>
</dbReference>
<feature type="compositionally biased region" description="Basic residues" evidence="5">
    <location>
        <begin position="180"/>
        <end position="194"/>
    </location>
</feature>
<feature type="compositionally biased region" description="Acidic residues" evidence="5">
    <location>
        <begin position="825"/>
        <end position="849"/>
    </location>
</feature>
<evidence type="ECO:0000256" key="1">
    <source>
        <dbReference type="ARBA" id="ARBA00022664"/>
    </source>
</evidence>
<evidence type="ECO:0000259" key="8">
    <source>
        <dbReference type="Pfam" id="PF13696"/>
    </source>
</evidence>
<dbReference type="InterPro" id="IPR006767">
    <property type="entry name" value="Cwf19-like_C_dom-2"/>
</dbReference>
<accession>A0A8X7NBD6</accession>
<evidence type="ECO:0000259" key="7">
    <source>
        <dbReference type="Pfam" id="PF04677"/>
    </source>
</evidence>
<keyword evidence="1" id="KW-0507">mRNA processing</keyword>
<feature type="region of interest" description="Disordered" evidence="5">
    <location>
        <begin position="269"/>
        <end position="299"/>
    </location>
</feature>
<feature type="compositionally biased region" description="Low complexity" evidence="5">
    <location>
        <begin position="195"/>
        <end position="224"/>
    </location>
</feature>
<dbReference type="InterPro" id="IPR025829">
    <property type="entry name" value="Zn_knuckle_CX2CX3GHX4C"/>
</dbReference>
<dbReference type="SUPFAM" id="SSF57756">
    <property type="entry name" value="Retrovirus zinc finger-like domains"/>
    <property type="match status" value="1"/>
</dbReference>
<dbReference type="InterPro" id="IPR036875">
    <property type="entry name" value="Znf_CCHC_sf"/>
</dbReference>
<dbReference type="PANTHER" id="PTHR12072:SF4">
    <property type="entry name" value="CWF19-LIKE PROTEIN 1"/>
    <property type="match status" value="1"/>
</dbReference>
<dbReference type="SUPFAM" id="SSF54197">
    <property type="entry name" value="HIT-like"/>
    <property type="match status" value="1"/>
</dbReference>
<dbReference type="InterPro" id="IPR006768">
    <property type="entry name" value="Cwf19-like_C_dom-1"/>
</dbReference>
<evidence type="ECO:0008006" key="11">
    <source>
        <dbReference type="Google" id="ProtNLM"/>
    </source>
</evidence>
<keyword evidence="2" id="KW-0479">Metal-binding</keyword>
<dbReference type="GO" id="GO:0008270">
    <property type="term" value="F:zinc ion binding"/>
    <property type="evidence" value="ECO:0007669"/>
    <property type="project" value="UniProtKB-KW"/>
</dbReference>
<dbReference type="GO" id="GO:0061632">
    <property type="term" value="F:RNA lariat debranching enzyme activator activity"/>
    <property type="evidence" value="ECO:0007669"/>
    <property type="project" value="TreeGrafter"/>
</dbReference>
<comment type="caution">
    <text evidence="9">The sequence shown here is derived from an EMBL/GenBank/DDBJ whole genome shotgun (WGS) entry which is preliminary data.</text>
</comment>
<organism evidence="9 10">
    <name type="scientific">Tilletia walkeri</name>
    <dbReference type="NCBI Taxonomy" id="117179"/>
    <lineage>
        <taxon>Eukaryota</taxon>
        <taxon>Fungi</taxon>
        <taxon>Dikarya</taxon>
        <taxon>Basidiomycota</taxon>
        <taxon>Ustilaginomycotina</taxon>
        <taxon>Exobasidiomycetes</taxon>
        <taxon>Tilletiales</taxon>
        <taxon>Tilletiaceae</taxon>
        <taxon>Tilletia</taxon>
    </lineage>
</organism>
<dbReference type="InterPro" id="IPR040194">
    <property type="entry name" value="Cwf19-like"/>
</dbReference>
<feature type="compositionally biased region" description="Acidic residues" evidence="5">
    <location>
        <begin position="237"/>
        <end position="249"/>
    </location>
</feature>
<feature type="domain" description="Cwf19-like C-terminal" evidence="7">
    <location>
        <begin position="576"/>
        <end position="706"/>
    </location>
</feature>
<gene>
    <name evidence="9" type="ORF">A4X09_0g3016</name>
</gene>
<reference evidence="9" key="2">
    <citation type="journal article" date="2019" name="IMA Fungus">
        <title>Genome sequencing and comparison of five Tilletia species to identify candidate genes for the detection of regulated species infecting wheat.</title>
        <authorList>
            <person name="Nguyen H.D.T."/>
            <person name="Sultana T."/>
            <person name="Kesanakurti P."/>
            <person name="Hambleton S."/>
        </authorList>
    </citation>
    <scope>NUCLEOTIDE SEQUENCE</scope>
    <source>
        <strain evidence="9">DAOMC 236422</strain>
    </source>
</reference>
<evidence type="ECO:0000256" key="4">
    <source>
        <dbReference type="ARBA" id="ARBA00022833"/>
    </source>
</evidence>
<evidence type="ECO:0000256" key="2">
    <source>
        <dbReference type="ARBA" id="ARBA00022723"/>
    </source>
</evidence>
<keyword evidence="4" id="KW-0862">Zinc</keyword>
<feature type="region of interest" description="Disordered" evidence="5">
    <location>
        <begin position="434"/>
        <end position="476"/>
    </location>
</feature>
<name>A0A8X7NBD6_9BASI</name>
<feature type="region of interest" description="Disordered" evidence="5">
    <location>
        <begin position="175"/>
        <end position="255"/>
    </location>
</feature>
<keyword evidence="10" id="KW-1185">Reference proteome</keyword>
<dbReference type="GO" id="GO:0000398">
    <property type="term" value="P:mRNA splicing, via spliceosome"/>
    <property type="evidence" value="ECO:0007669"/>
    <property type="project" value="TreeGrafter"/>
</dbReference>
<reference evidence="9" key="1">
    <citation type="submission" date="2016-04" db="EMBL/GenBank/DDBJ databases">
        <authorList>
            <person name="Nguyen H.D."/>
            <person name="Samba Siva P."/>
            <person name="Cullis J."/>
            <person name="Levesque C.A."/>
            <person name="Hambleton S."/>
        </authorList>
    </citation>
    <scope>NUCLEOTIDE SEQUENCE</scope>
    <source>
        <strain evidence="9">DAOMC 236422</strain>
    </source>
</reference>
<dbReference type="Pfam" id="PF04676">
    <property type="entry name" value="CwfJ_C_2"/>
    <property type="match status" value="1"/>
</dbReference>
<dbReference type="GO" id="GO:0003676">
    <property type="term" value="F:nucleic acid binding"/>
    <property type="evidence" value="ECO:0007669"/>
    <property type="project" value="InterPro"/>
</dbReference>
<dbReference type="AlphaFoldDB" id="A0A8X7NBD6"/>
<evidence type="ECO:0000313" key="9">
    <source>
        <dbReference type="EMBL" id="KAE8269330.1"/>
    </source>
</evidence>
<dbReference type="GO" id="GO:0071014">
    <property type="term" value="C:post-mRNA release spliceosomal complex"/>
    <property type="evidence" value="ECO:0007669"/>
    <property type="project" value="TreeGrafter"/>
</dbReference>